<gene>
    <name evidence="3" type="ORF">GGR13_000365</name>
</gene>
<dbReference type="Gene3D" id="3.40.50.410">
    <property type="entry name" value="von Willebrand factor, type A domain"/>
    <property type="match status" value="1"/>
</dbReference>
<reference evidence="3 4" key="1">
    <citation type="submission" date="2020-08" db="EMBL/GenBank/DDBJ databases">
        <title>Genomic Encyclopedia of Type Strains, Phase IV (KMG-IV): sequencing the most valuable type-strain genomes for metagenomic binning, comparative biology and taxonomic classification.</title>
        <authorList>
            <person name="Goeker M."/>
        </authorList>
    </citation>
    <scope>NUCLEOTIDE SEQUENCE [LARGE SCALE GENOMIC DNA]</scope>
    <source>
        <strain evidence="3 4">DSM 4737</strain>
    </source>
</reference>
<dbReference type="Pfam" id="PF13400">
    <property type="entry name" value="Tad"/>
    <property type="match status" value="1"/>
</dbReference>
<dbReference type="InterPro" id="IPR028087">
    <property type="entry name" value="Tad_N"/>
</dbReference>
<protein>
    <submittedName>
        <fullName evidence="3">Flp pilus assembly protein TadG</fullName>
    </submittedName>
</protein>
<accession>A0A7W9FER0</accession>
<feature type="domain" description="Putative Flp pilus-assembly TadG-like N-terminal" evidence="2">
    <location>
        <begin position="20"/>
        <end position="66"/>
    </location>
</feature>
<feature type="transmembrane region" description="Helical" evidence="1">
    <location>
        <begin position="21"/>
        <end position="41"/>
    </location>
</feature>
<keyword evidence="1" id="KW-1133">Transmembrane helix</keyword>
<evidence type="ECO:0000256" key="1">
    <source>
        <dbReference type="SAM" id="Phobius"/>
    </source>
</evidence>
<keyword evidence="4" id="KW-1185">Reference proteome</keyword>
<dbReference type="AlphaFoldDB" id="A0A7W9FER0"/>
<comment type="caution">
    <text evidence="3">The sequence shown here is derived from an EMBL/GenBank/DDBJ whole genome shotgun (WGS) entry which is preliminary data.</text>
</comment>
<dbReference type="SUPFAM" id="SSF53300">
    <property type="entry name" value="vWA-like"/>
    <property type="match status" value="1"/>
</dbReference>
<dbReference type="RefSeq" id="WP_183211752.1">
    <property type="nucleotide sequence ID" value="NZ_JACHOR010000001.1"/>
</dbReference>
<keyword evidence="1" id="KW-0812">Transmembrane</keyword>
<proteinExistence type="predicted"/>
<keyword evidence="1" id="KW-0472">Membrane</keyword>
<organism evidence="3 4">
    <name type="scientific">Brevundimonas variabilis</name>
    <dbReference type="NCBI Taxonomy" id="74312"/>
    <lineage>
        <taxon>Bacteria</taxon>
        <taxon>Pseudomonadati</taxon>
        <taxon>Pseudomonadota</taxon>
        <taxon>Alphaproteobacteria</taxon>
        <taxon>Caulobacterales</taxon>
        <taxon>Caulobacteraceae</taxon>
        <taxon>Brevundimonas</taxon>
    </lineage>
</organism>
<evidence type="ECO:0000313" key="3">
    <source>
        <dbReference type="EMBL" id="MBB5744793.1"/>
    </source>
</evidence>
<sequence>MTGPRRLANFVRSLASSRRGNVAIITALVFPFLIVLGGGAIDFHRGYTAKAQAQDAIDLAAISAASSRTIDTDQLEGIAVDYLAGNIAGRLMNPNPTVEVHDPEVSGFRMTLSGSVDSIFLGLVGIPTMPVEVETVVERGTMETIELVLVLDNTWSMSAPAGGGVTKIAALKSASNVLVNALMANPDAAVKLGVVPYGDYVNVGTGNRGASWLSVPADISTTSQRVCTTITTRNVCTRGATKTCTRSRDGVVESYDCTPQTCRTEPVAPYQSCSGGTTTVQRWFGCVTSRPQGTHRLNDNAGFPYPGLLATSQNCLTAITPLTDRKATITAAINALVVNVGNYKPETYIPSGLMWGINVLSPTEPFSQGAAYGTNNTRPRKIMVLMTDGENTLRFNPSNGLHQAPSGGNAGVTQLAATNTDTTALCNYAKSKKIEVYTVALAVTSNTARNLLSACASEADNYFDVRDTALLEEAFLGIAASIYKVRIVS</sequence>
<evidence type="ECO:0000259" key="2">
    <source>
        <dbReference type="Pfam" id="PF13400"/>
    </source>
</evidence>
<dbReference type="InterPro" id="IPR036465">
    <property type="entry name" value="vWFA_dom_sf"/>
</dbReference>
<dbReference type="Proteomes" id="UP000545037">
    <property type="component" value="Unassembled WGS sequence"/>
</dbReference>
<dbReference type="EMBL" id="JACHOR010000001">
    <property type="protein sequence ID" value="MBB5744793.1"/>
    <property type="molecule type" value="Genomic_DNA"/>
</dbReference>
<name>A0A7W9FER0_9CAUL</name>
<evidence type="ECO:0000313" key="4">
    <source>
        <dbReference type="Proteomes" id="UP000545037"/>
    </source>
</evidence>